<feature type="transmembrane region" description="Helical" evidence="1">
    <location>
        <begin position="73"/>
        <end position="95"/>
    </location>
</feature>
<dbReference type="PATRIC" id="fig|1435349.4.peg.2550"/>
<dbReference type="EMBL" id="JTDW01000005">
    <property type="protein sequence ID" value="KJD35647.1"/>
    <property type="molecule type" value="Genomic_DNA"/>
</dbReference>
<keyword evidence="1" id="KW-1133">Transmembrane helix</keyword>
<evidence type="ECO:0000313" key="2">
    <source>
        <dbReference type="EMBL" id="KJD35647.1"/>
    </source>
</evidence>
<evidence type="ECO:0000313" key="3">
    <source>
        <dbReference type="Proteomes" id="UP000032578"/>
    </source>
</evidence>
<name>A0A0D7WD26_9FLAO</name>
<feature type="transmembrane region" description="Helical" evidence="1">
    <location>
        <begin position="44"/>
        <end position="61"/>
    </location>
</feature>
<keyword evidence="1" id="KW-0812">Transmembrane</keyword>
<accession>A0A0D7WD26</accession>
<keyword evidence="1" id="KW-0472">Membrane</keyword>
<feature type="transmembrane region" description="Helical" evidence="1">
    <location>
        <begin position="7"/>
        <end position="28"/>
    </location>
</feature>
<organism evidence="2 3">
    <name type="scientific">Neotamlana sedimentorum</name>
    <dbReference type="NCBI Taxonomy" id="1435349"/>
    <lineage>
        <taxon>Bacteria</taxon>
        <taxon>Pseudomonadati</taxon>
        <taxon>Bacteroidota</taxon>
        <taxon>Flavobacteriia</taxon>
        <taxon>Flavobacteriales</taxon>
        <taxon>Flavobacteriaceae</taxon>
        <taxon>Neotamlana</taxon>
    </lineage>
</organism>
<feature type="transmembrane region" description="Helical" evidence="1">
    <location>
        <begin position="107"/>
        <end position="126"/>
    </location>
</feature>
<reference evidence="2 3" key="1">
    <citation type="submission" date="2014-11" db="EMBL/GenBank/DDBJ databases">
        <title>Tamlana sedimentorum sp. nov., isolated from shallow sand sediments of the Sea of Japan.</title>
        <authorList>
            <person name="Romanenko L.A."/>
        </authorList>
    </citation>
    <scope>NUCLEOTIDE SEQUENCE [LARGE SCALE GENOMIC DNA]</scope>
    <source>
        <strain evidence="2 3">JCM 19808</strain>
    </source>
</reference>
<keyword evidence="3" id="KW-1185">Reference proteome</keyword>
<dbReference type="Proteomes" id="UP000032578">
    <property type="component" value="Unassembled WGS sequence"/>
</dbReference>
<protein>
    <submittedName>
        <fullName evidence="2">Uncharacterized protein</fullName>
    </submittedName>
</protein>
<dbReference type="AlphaFoldDB" id="A0A0D7WD26"/>
<proteinExistence type="predicted"/>
<evidence type="ECO:0000256" key="1">
    <source>
        <dbReference type="SAM" id="Phobius"/>
    </source>
</evidence>
<comment type="caution">
    <text evidence="2">The sequence shown here is derived from an EMBL/GenBank/DDBJ whole genome shotgun (WGS) entry which is preliminary data.</text>
</comment>
<dbReference type="STRING" id="1435349.PW52_07825"/>
<gene>
    <name evidence="2" type="ORF">PW52_07825</name>
</gene>
<sequence length="132" mass="15464">MKSLIYFKIFSTITFCLGFILHLAYIVLGRKYFFNNLLTTKVDAVLSIPILLTAIFSYFSLRSIKNFQKWKQVVFILLSLYLTISIPLHVKSWFSDNVSQIKAFPKYYSYFILPIMGLLIAFVNSLEIKKRL</sequence>